<evidence type="ECO:0000256" key="4">
    <source>
        <dbReference type="ARBA" id="ARBA00020311"/>
    </source>
</evidence>
<dbReference type="Gene3D" id="1.20.1060.10">
    <property type="entry name" value="Taq DNA Polymerase, Chain T, domain 4"/>
    <property type="match status" value="1"/>
</dbReference>
<gene>
    <name evidence="17 20" type="primary">polA</name>
    <name evidence="20" type="ORF">HHS_00730</name>
</gene>
<keyword evidence="7 17" id="KW-0235">DNA replication</keyword>
<dbReference type="Gene3D" id="1.10.150.20">
    <property type="entry name" value="5' to 3' exonuclease, C-terminal subdomain"/>
    <property type="match status" value="1"/>
</dbReference>
<comment type="subunit">
    <text evidence="2">Single-chain monomer with multiple functions.</text>
</comment>
<dbReference type="PROSITE" id="PS00447">
    <property type="entry name" value="DNA_POLYMERASE_A"/>
    <property type="match status" value="1"/>
</dbReference>
<dbReference type="AlphaFoldDB" id="U3U8T0"/>
<dbReference type="InterPro" id="IPR002298">
    <property type="entry name" value="DNA_polymerase_A"/>
</dbReference>
<evidence type="ECO:0000256" key="16">
    <source>
        <dbReference type="NCBIfam" id="TIGR00593"/>
    </source>
</evidence>
<evidence type="ECO:0000256" key="5">
    <source>
        <dbReference type="ARBA" id="ARBA00022679"/>
    </source>
</evidence>
<dbReference type="GO" id="GO:0003677">
    <property type="term" value="F:DNA binding"/>
    <property type="evidence" value="ECO:0007669"/>
    <property type="project" value="UniProtKB-UniRule"/>
</dbReference>
<evidence type="ECO:0000256" key="9">
    <source>
        <dbReference type="ARBA" id="ARBA00022763"/>
    </source>
</evidence>
<keyword evidence="6 17" id="KW-0548">Nucleotidyltransferase</keyword>
<keyword evidence="21" id="KW-1185">Reference proteome</keyword>
<evidence type="ECO:0000259" key="18">
    <source>
        <dbReference type="SMART" id="SM00474"/>
    </source>
</evidence>
<dbReference type="SUPFAM" id="SSF56672">
    <property type="entry name" value="DNA/RNA polymerases"/>
    <property type="match status" value="1"/>
</dbReference>
<dbReference type="InterPro" id="IPR036397">
    <property type="entry name" value="RNaseH_sf"/>
</dbReference>
<dbReference type="InterPro" id="IPR043502">
    <property type="entry name" value="DNA/RNA_pol_sf"/>
</dbReference>
<evidence type="ECO:0000256" key="8">
    <source>
        <dbReference type="ARBA" id="ARBA00022722"/>
    </source>
</evidence>
<dbReference type="Gene3D" id="3.30.70.370">
    <property type="match status" value="1"/>
</dbReference>
<dbReference type="SUPFAM" id="SSF53098">
    <property type="entry name" value="Ribonuclease H-like"/>
    <property type="match status" value="1"/>
</dbReference>
<feature type="domain" description="3'-5' exonuclease" evidence="18">
    <location>
        <begin position="42"/>
        <end position="228"/>
    </location>
</feature>
<sequence>MNLIQENGYREKKTPTKQNLRTSDTATGILEYPSSNSSFNNYLTILDEVMFKKWLNKLKDASIFAFYLTTDSKNIFNANIVGIAFAILDEAAYLPVGHNYINAPDQLNIQSVLKQLKFLLEDDKKVKIAQNIKYNLSILKNYGIELNGVKFDTMLESYCLNSISNKHDIQSLAARWLNHETIVYQKENKKGNKTLPFNQININKASYYAAENANVILKLHFNIWPKLKQERGPKKVFEDIEIPLSRVISRIERNGVLVDQDLLVKYSKELATRLITLKQTAYKLVGESFNLSSSKQLQNILFNKQGVNPIKKTPNGAPSTSEEVLAVLALKYPLPQVILEYRSLLKLKSTYTDKLPLMINAVTGRLHTSYHQVITATGRLSSTDPNLQNIPIRRNEGRRIRQAFIAPFNKRIVSIDYSQIELRIMAHLSQDQSLMHTFNIGEDIHRVTASEIFNVEINKVSIDQRRSAKTINFGLIYGMSAFGLSRQLNISTDKAKTYIDFYFKRYPNVLRYMENIRMAAIEKGYVETLIGRRLWLPDIKSNNTIRRKSAERSAINAPLQGTAADIIKLAMISIDNWLLKHNENIVKMIMQVHDELVFEIQQEYVDKITKKICYLMENCIKLDVPLQVVVSIGQNWEKADESYYKHPM</sequence>
<dbReference type="SMART" id="SM00482">
    <property type="entry name" value="POLAc"/>
    <property type="match status" value="1"/>
</dbReference>
<dbReference type="PANTHER" id="PTHR10133:SF27">
    <property type="entry name" value="DNA POLYMERASE NU"/>
    <property type="match status" value="1"/>
</dbReference>
<dbReference type="EC" id="2.7.7.7" evidence="3 16"/>
<dbReference type="CDD" id="cd08637">
    <property type="entry name" value="DNA_pol_A_pol_I_C"/>
    <property type="match status" value="1"/>
</dbReference>
<comment type="similarity">
    <text evidence="1 17">Belongs to the DNA polymerase type-A family.</text>
</comment>
<keyword evidence="10" id="KW-0378">Hydrolase</keyword>
<name>U3U8T0_9GAMM</name>
<evidence type="ECO:0000256" key="17">
    <source>
        <dbReference type="RuleBase" id="RU004460"/>
    </source>
</evidence>
<dbReference type="Proteomes" id="UP000016900">
    <property type="component" value="Chromosome"/>
</dbReference>
<keyword evidence="9 17" id="KW-0227">DNA damage</keyword>
<dbReference type="Pfam" id="PF00476">
    <property type="entry name" value="DNA_pol_A"/>
    <property type="match status" value="1"/>
</dbReference>
<dbReference type="InterPro" id="IPR002562">
    <property type="entry name" value="3'-5'_exonuclease_dom"/>
</dbReference>
<dbReference type="CDD" id="cd06139">
    <property type="entry name" value="DNA_polA_I_Ecoli_like_exo"/>
    <property type="match status" value="1"/>
</dbReference>
<dbReference type="GO" id="GO:0008408">
    <property type="term" value="F:3'-5' exonuclease activity"/>
    <property type="evidence" value="ECO:0007669"/>
    <property type="project" value="InterPro"/>
</dbReference>
<dbReference type="NCBIfam" id="TIGR00593">
    <property type="entry name" value="pola"/>
    <property type="match status" value="1"/>
</dbReference>
<evidence type="ECO:0000256" key="13">
    <source>
        <dbReference type="ARBA" id="ARBA00023125"/>
    </source>
</evidence>
<evidence type="ECO:0000256" key="12">
    <source>
        <dbReference type="ARBA" id="ARBA00022932"/>
    </source>
</evidence>
<evidence type="ECO:0000259" key="19">
    <source>
        <dbReference type="SMART" id="SM00482"/>
    </source>
</evidence>
<evidence type="ECO:0000256" key="6">
    <source>
        <dbReference type="ARBA" id="ARBA00022695"/>
    </source>
</evidence>
<evidence type="ECO:0000313" key="20">
    <source>
        <dbReference type="EMBL" id="BAO00043.1"/>
    </source>
</evidence>
<feature type="domain" description="DNA-directed DNA polymerase family A palm" evidence="19">
    <location>
        <begin position="397"/>
        <end position="604"/>
    </location>
</feature>
<dbReference type="GO" id="GO:0003887">
    <property type="term" value="F:DNA-directed DNA polymerase activity"/>
    <property type="evidence" value="ECO:0007669"/>
    <property type="project" value="UniProtKB-UniRule"/>
</dbReference>
<keyword evidence="14 17" id="KW-0234">DNA repair</keyword>
<dbReference type="InterPro" id="IPR019760">
    <property type="entry name" value="DNA-dir_DNA_pol_A_CS"/>
</dbReference>
<comment type="catalytic activity">
    <reaction evidence="15 17">
        <text>DNA(n) + a 2'-deoxyribonucleoside 5'-triphosphate = DNA(n+1) + diphosphate</text>
        <dbReference type="Rhea" id="RHEA:22508"/>
        <dbReference type="Rhea" id="RHEA-COMP:17339"/>
        <dbReference type="Rhea" id="RHEA-COMP:17340"/>
        <dbReference type="ChEBI" id="CHEBI:33019"/>
        <dbReference type="ChEBI" id="CHEBI:61560"/>
        <dbReference type="ChEBI" id="CHEBI:173112"/>
        <dbReference type="EC" id="2.7.7.7"/>
    </reaction>
</comment>
<dbReference type="InterPro" id="IPR012337">
    <property type="entry name" value="RNaseH-like_sf"/>
</dbReference>
<keyword evidence="8" id="KW-0540">Nuclease</keyword>
<keyword evidence="12 17" id="KW-0239">DNA-directed DNA polymerase</keyword>
<keyword evidence="13 17" id="KW-0238">DNA-binding</keyword>
<dbReference type="SMART" id="SM00474">
    <property type="entry name" value="35EXOc"/>
    <property type="match status" value="1"/>
</dbReference>
<dbReference type="EMBL" id="AP012554">
    <property type="protein sequence ID" value="BAO00043.1"/>
    <property type="molecule type" value="Genomic_DNA"/>
</dbReference>
<evidence type="ECO:0000256" key="1">
    <source>
        <dbReference type="ARBA" id="ARBA00007705"/>
    </source>
</evidence>
<dbReference type="PANTHER" id="PTHR10133">
    <property type="entry name" value="DNA POLYMERASE I"/>
    <property type="match status" value="1"/>
</dbReference>
<organism evidence="20 21">
    <name type="scientific">Candidatus Pantoea carbekii</name>
    <dbReference type="NCBI Taxonomy" id="1235990"/>
    <lineage>
        <taxon>Bacteria</taxon>
        <taxon>Pseudomonadati</taxon>
        <taxon>Pseudomonadota</taxon>
        <taxon>Gammaproteobacteria</taxon>
        <taxon>Enterobacterales</taxon>
        <taxon>Erwiniaceae</taxon>
        <taxon>Pantoea</taxon>
    </lineage>
</organism>
<evidence type="ECO:0000256" key="3">
    <source>
        <dbReference type="ARBA" id="ARBA00012417"/>
    </source>
</evidence>
<evidence type="ECO:0000256" key="2">
    <source>
        <dbReference type="ARBA" id="ARBA00011541"/>
    </source>
</evidence>
<protein>
    <recommendedName>
        <fullName evidence="4 16">DNA polymerase I</fullName>
        <ecNumber evidence="3 16">2.7.7.7</ecNumber>
    </recommendedName>
</protein>
<dbReference type="Pfam" id="PF01612">
    <property type="entry name" value="DNA_pol_A_exo1"/>
    <property type="match status" value="1"/>
</dbReference>
<dbReference type="eggNOG" id="COG0749">
    <property type="taxonomic scope" value="Bacteria"/>
</dbReference>
<keyword evidence="5 17" id="KW-0808">Transferase</keyword>
<evidence type="ECO:0000256" key="15">
    <source>
        <dbReference type="ARBA" id="ARBA00049244"/>
    </source>
</evidence>
<dbReference type="GO" id="GO:0006261">
    <property type="term" value="P:DNA-templated DNA replication"/>
    <property type="evidence" value="ECO:0007669"/>
    <property type="project" value="UniProtKB-UniRule"/>
</dbReference>
<accession>U3U8T0</accession>
<evidence type="ECO:0000256" key="10">
    <source>
        <dbReference type="ARBA" id="ARBA00022801"/>
    </source>
</evidence>
<dbReference type="FunFam" id="1.10.150.20:FF:000002">
    <property type="entry name" value="DNA polymerase I"/>
    <property type="match status" value="1"/>
</dbReference>
<dbReference type="NCBIfam" id="NF004397">
    <property type="entry name" value="PRK05755.1"/>
    <property type="match status" value="1"/>
</dbReference>
<reference evidence="20 21" key="1">
    <citation type="submission" date="2012-10" db="EMBL/GenBank/DDBJ databases">
        <title>Genome sequence of the symbiont of the pentatomidae stink bug Halyomorpha halys.</title>
        <authorList>
            <person name="Kobayashi H."/>
            <person name="Fujii-Muramatsu R."/>
            <person name="Takeishi K."/>
            <person name="Noda H."/>
        </authorList>
    </citation>
    <scope>NUCLEOTIDE SEQUENCE [LARGE SCALE GENOMIC DNA]</scope>
</reference>
<dbReference type="KEGG" id="hhs:HHS_00730"/>
<dbReference type="PRINTS" id="PR00868">
    <property type="entry name" value="DNAPOLI"/>
</dbReference>
<dbReference type="InterPro" id="IPR018320">
    <property type="entry name" value="DNA_polymerase_1"/>
</dbReference>
<evidence type="ECO:0000256" key="11">
    <source>
        <dbReference type="ARBA" id="ARBA00022839"/>
    </source>
</evidence>
<dbReference type="GO" id="GO:0006302">
    <property type="term" value="P:double-strand break repair"/>
    <property type="evidence" value="ECO:0007669"/>
    <property type="project" value="TreeGrafter"/>
</dbReference>
<dbReference type="Gene3D" id="3.30.420.10">
    <property type="entry name" value="Ribonuclease H-like superfamily/Ribonuclease H"/>
    <property type="match status" value="1"/>
</dbReference>
<evidence type="ECO:0000256" key="14">
    <source>
        <dbReference type="ARBA" id="ARBA00023204"/>
    </source>
</evidence>
<dbReference type="STRING" id="1235990.BMSBPS_0539"/>
<evidence type="ECO:0000256" key="7">
    <source>
        <dbReference type="ARBA" id="ARBA00022705"/>
    </source>
</evidence>
<keyword evidence="11" id="KW-0269">Exonuclease</keyword>
<dbReference type="FunFam" id="1.20.1060.10:FF:000001">
    <property type="entry name" value="DNA polymerase I"/>
    <property type="match status" value="1"/>
</dbReference>
<dbReference type="InterPro" id="IPR001098">
    <property type="entry name" value="DNA-dir_DNA_pol_A_palm_dom"/>
</dbReference>
<proteinExistence type="inferred from homology"/>
<evidence type="ECO:0000313" key="21">
    <source>
        <dbReference type="Proteomes" id="UP000016900"/>
    </source>
</evidence>
<dbReference type="PATRIC" id="fig|1235990.3.peg.72"/>
<dbReference type="FunFam" id="3.30.420.10:FF:000026">
    <property type="entry name" value="DNA polymerase I"/>
    <property type="match status" value="1"/>
</dbReference>